<name>A0A0D2D839_9EURO</name>
<dbReference type="Proteomes" id="UP000054342">
    <property type="component" value="Unassembled WGS sequence"/>
</dbReference>
<protein>
    <submittedName>
        <fullName evidence="1">Uncharacterized protein</fullName>
    </submittedName>
</protein>
<dbReference type="EMBL" id="KN847318">
    <property type="protein sequence ID" value="KIW58437.1"/>
    <property type="molecule type" value="Genomic_DNA"/>
</dbReference>
<dbReference type="HOGENOM" id="CLU_831651_0_0_1"/>
<keyword evidence="2" id="KW-1185">Reference proteome</keyword>
<organism evidence="1 2">
    <name type="scientific">Exophiala xenobiotica</name>
    <dbReference type="NCBI Taxonomy" id="348802"/>
    <lineage>
        <taxon>Eukaryota</taxon>
        <taxon>Fungi</taxon>
        <taxon>Dikarya</taxon>
        <taxon>Ascomycota</taxon>
        <taxon>Pezizomycotina</taxon>
        <taxon>Eurotiomycetes</taxon>
        <taxon>Chaetothyriomycetidae</taxon>
        <taxon>Chaetothyriales</taxon>
        <taxon>Herpotrichiellaceae</taxon>
        <taxon>Exophiala</taxon>
    </lineage>
</organism>
<gene>
    <name evidence="1" type="ORF">PV05_02958</name>
</gene>
<dbReference type="OrthoDB" id="2951834at2759"/>
<evidence type="ECO:0000313" key="2">
    <source>
        <dbReference type="Proteomes" id="UP000054342"/>
    </source>
</evidence>
<proteinExistence type="predicted"/>
<evidence type="ECO:0000313" key="1">
    <source>
        <dbReference type="EMBL" id="KIW58437.1"/>
    </source>
</evidence>
<dbReference type="STRING" id="348802.A0A0D2D839"/>
<dbReference type="AlphaFoldDB" id="A0A0D2D839"/>
<sequence>MSDTVTRLCNQASRTAIMRSTIMIPSSRDRATRRATWRVAPPAPAAPCAAKCHLLDAISAEIRVEIYQYALIYEDPVFQDQRPIRLLSRFGRLRPVTSNTFAALLCVCKQINAEAADIIYRFNDFVVDWNTLSLDEPLRYHITEQLKEVSLDCRTGMVFGYTEKLRMLAIHASGIETMTLRFELSARLMAAVVELSNAFVQCSSAFDYPALRLFVDILTRPEVPRFGSLEGTVALELFERTLADILPHAARFAKTSLTQYHAPNFREINLLGRIEGYVVAKIDDHRCSTDLCGWRKVSDTTRLAFATPTTTGRRLEYLWTRLGSCYTEPDRDRA</sequence>
<dbReference type="RefSeq" id="XP_013319021.1">
    <property type="nucleotide sequence ID" value="XM_013463567.1"/>
</dbReference>
<accession>A0A0D2D839</accession>
<reference evidence="1 2" key="1">
    <citation type="submission" date="2015-01" db="EMBL/GenBank/DDBJ databases">
        <title>The Genome Sequence of Exophiala xenobiotica CBS118157.</title>
        <authorList>
            <consortium name="The Broad Institute Genomics Platform"/>
            <person name="Cuomo C."/>
            <person name="de Hoog S."/>
            <person name="Gorbushina A."/>
            <person name="Stielow B."/>
            <person name="Teixiera M."/>
            <person name="Abouelleil A."/>
            <person name="Chapman S.B."/>
            <person name="Priest M."/>
            <person name="Young S.K."/>
            <person name="Wortman J."/>
            <person name="Nusbaum C."/>
            <person name="Birren B."/>
        </authorList>
    </citation>
    <scope>NUCLEOTIDE SEQUENCE [LARGE SCALE GENOMIC DNA]</scope>
    <source>
        <strain evidence="1 2">CBS 118157</strain>
    </source>
</reference>
<dbReference type="GeneID" id="25324866"/>